<dbReference type="Pfam" id="PF22905">
    <property type="entry name" value="Hydro_N_hd"/>
    <property type="match status" value="1"/>
</dbReference>
<evidence type="ECO:0000256" key="1">
    <source>
        <dbReference type="SAM" id="MobiDB-lite"/>
    </source>
</evidence>
<feature type="region of interest" description="Disordered" evidence="1">
    <location>
        <begin position="193"/>
        <end position="219"/>
    </location>
</feature>
<dbReference type="AlphaFoldDB" id="A0AAD1GZW5"/>
<evidence type="ECO:0008006" key="6">
    <source>
        <dbReference type="Google" id="ProtNLM"/>
    </source>
</evidence>
<dbReference type="EMBL" id="AP022314">
    <property type="protein sequence ID" value="BBU22513.1"/>
    <property type="molecule type" value="Genomic_DNA"/>
</dbReference>
<evidence type="ECO:0000313" key="4">
    <source>
        <dbReference type="EMBL" id="BBU22513.1"/>
    </source>
</evidence>
<accession>A0AAD1GZW5</accession>
<protein>
    <recommendedName>
        <fullName evidence="6">Alpha/beta hydrolase</fullName>
    </recommendedName>
</protein>
<feature type="region of interest" description="Disordered" evidence="1">
    <location>
        <begin position="578"/>
        <end position="600"/>
    </location>
</feature>
<evidence type="ECO:0000259" key="2">
    <source>
        <dbReference type="Pfam" id="PF06259"/>
    </source>
</evidence>
<reference evidence="4 5" key="1">
    <citation type="submission" date="2019-12" db="EMBL/GenBank/DDBJ databases">
        <title>Complete genome sequence of Mycolicibacterium xenopi str. JCM15661T.</title>
        <authorList>
            <person name="Yoshida M."/>
            <person name="Fukano H."/>
            <person name="Asakura T."/>
            <person name="Hoshino Y."/>
        </authorList>
    </citation>
    <scope>NUCLEOTIDE SEQUENCE [LARGE SCALE GENOMIC DNA]</scope>
    <source>
        <strain evidence="4 5">JCM 15661T</strain>
    </source>
</reference>
<dbReference type="Pfam" id="PF06259">
    <property type="entry name" value="Abhydrolase_8"/>
    <property type="match status" value="1"/>
</dbReference>
<feature type="domain" description="DUF1023" evidence="2">
    <location>
        <begin position="331"/>
        <end position="497"/>
    </location>
</feature>
<name>A0AAD1GZW5_MYCXE</name>
<organism evidence="4 5">
    <name type="scientific">Mycobacterium xenopi</name>
    <dbReference type="NCBI Taxonomy" id="1789"/>
    <lineage>
        <taxon>Bacteria</taxon>
        <taxon>Bacillati</taxon>
        <taxon>Actinomycetota</taxon>
        <taxon>Actinomycetes</taxon>
        <taxon>Mycobacteriales</taxon>
        <taxon>Mycobacteriaceae</taxon>
        <taxon>Mycobacterium</taxon>
    </lineage>
</organism>
<sequence>MVQLKYISVEQLIVEAGGDPWSINDSLQQGRPAQIASLAQAFHSAGQSTEEANTTFNQAKQRFEKAWNRENDQHPINDSDEVQRVTQTLKLQGTQLGQIGTDLETIAASLAEAQKSSDWYIAALDHDLQAIDAEIGEALARKQDAEGLCDQAIEVTRIALAQVKHFRDGYSGTLQQALSRLRTDGGDPVEIKEFDAKDSPGLDATDQIPSPQTKPDDVNKWWNSLSTEERDRLLGEHPPKLGNLNGIPTDVRDRVNQAVMNDDIRCVENAAALNHVSVEQVTQHPELYGLSPTAITRYTNAVQTREGLKTDSAGGKNPVFLQTYDPEAFSGRGRAAIAIGNPDKAANTTVLVPGTGSSVRDGYLSHPDGLNVYRETNRADPENPTSVLVWMGYHAPDSLTDLQVGQITLAREGGALLATDVNGLSATHVGASHVAVIGHSYGSTTVADAAAGSGMHTNDIVLVGSPGTDLAHSAADFHLPQGGHVYVGAASSDPITGLGGLQEHVPGTGLTVGLGLDPAVEGYGSTRFKAEVPGATWPWKDHSSYFTRGSESLFSIGDIASGHGDALARDHMTAPHRGSYWLPDPIDPETLRPATSGHEH</sequence>
<dbReference type="InterPro" id="IPR054469">
    <property type="entry name" value="Pred_hydrolase_N"/>
</dbReference>
<dbReference type="Proteomes" id="UP000464624">
    <property type="component" value="Chromosome"/>
</dbReference>
<evidence type="ECO:0000313" key="5">
    <source>
        <dbReference type="Proteomes" id="UP000464624"/>
    </source>
</evidence>
<evidence type="ECO:0000259" key="3">
    <source>
        <dbReference type="Pfam" id="PF22905"/>
    </source>
</evidence>
<dbReference type="KEGG" id="mxe:MYXE_23030"/>
<gene>
    <name evidence="4" type="ORF">MYXE_23030</name>
</gene>
<feature type="domain" description="Predicted hydrolase N-terminal" evidence="3">
    <location>
        <begin position="3"/>
        <end position="182"/>
    </location>
</feature>
<proteinExistence type="predicted"/>
<dbReference type="InterPro" id="IPR010427">
    <property type="entry name" value="DUF1023"/>
</dbReference>